<proteinExistence type="predicted"/>
<dbReference type="AlphaFoldDB" id="D0W6E8"/>
<accession>D0W6E8</accession>
<organism evidence="1 2">
    <name type="scientific">Neisseria lactamica ATCC 23970</name>
    <dbReference type="NCBI Taxonomy" id="546265"/>
    <lineage>
        <taxon>Bacteria</taxon>
        <taxon>Pseudomonadati</taxon>
        <taxon>Pseudomonadota</taxon>
        <taxon>Betaproteobacteria</taxon>
        <taxon>Neisseriales</taxon>
        <taxon>Neisseriaceae</taxon>
        <taxon>Neisseria</taxon>
    </lineage>
</organism>
<dbReference type="EMBL" id="ACEQ02000001">
    <property type="protein sequence ID" value="EEZ76894.1"/>
    <property type="molecule type" value="Genomic_DNA"/>
</dbReference>
<evidence type="ECO:0000313" key="1">
    <source>
        <dbReference type="EMBL" id="EEZ76894.1"/>
    </source>
</evidence>
<comment type="caution">
    <text evidence="1">The sequence shown here is derived from an EMBL/GenBank/DDBJ whole genome shotgun (WGS) entry which is preliminary data.</text>
</comment>
<evidence type="ECO:0000313" key="2">
    <source>
        <dbReference type="Proteomes" id="UP000003843"/>
    </source>
</evidence>
<name>D0W6E8_NEILA</name>
<sequence length="51" mass="5943">MEGCCISTKVVYKTKLNDVSEVALYLTYINNECIGRIKKCRLKRKRLQTAF</sequence>
<gene>
    <name evidence="1" type="ORF">NEILACOT_03086</name>
</gene>
<reference evidence="1 2" key="1">
    <citation type="submission" date="2009-10" db="EMBL/GenBank/DDBJ databases">
        <authorList>
            <person name="Weinstock G."/>
            <person name="Sodergren E."/>
            <person name="Clifton S."/>
            <person name="Fulton L."/>
            <person name="Fulton B."/>
            <person name="Courtney L."/>
            <person name="Fronick C."/>
            <person name="Harrison M."/>
            <person name="Strong C."/>
            <person name="Farmer C."/>
            <person name="Delahaunty K."/>
            <person name="Markovic C."/>
            <person name="Hall O."/>
            <person name="Minx P."/>
            <person name="Tomlinson C."/>
            <person name="Mitreva M."/>
            <person name="Nelson J."/>
            <person name="Hou S."/>
            <person name="Wollam A."/>
            <person name="Pepin K.H."/>
            <person name="Johnson M."/>
            <person name="Bhonagiri V."/>
            <person name="Nash W.E."/>
            <person name="Warren W."/>
            <person name="Chinwalla A."/>
            <person name="Mardis E.R."/>
            <person name="Wilson R.K."/>
        </authorList>
    </citation>
    <scope>NUCLEOTIDE SEQUENCE [LARGE SCALE GENOMIC DNA]</scope>
    <source>
        <strain evidence="1 2">ATCC 23970</strain>
    </source>
</reference>
<protein>
    <submittedName>
        <fullName evidence="1">Uncharacterized protein</fullName>
    </submittedName>
</protein>
<dbReference type="Proteomes" id="UP000003843">
    <property type="component" value="Unassembled WGS sequence"/>
</dbReference>